<dbReference type="PANTHER" id="PTHR24060">
    <property type="entry name" value="METABOTROPIC GLUTAMATE RECEPTOR"/>
    <property type="match status" value="1"/>
</dbReference>
<dbReference type="Pfam" id="PF01094">
    <property type="entry name" value="ANF_receptor"/>
    <property type="match status" value="1"/>
</dbReference>
<evidence type="ECO:0000256" key="7">
    <source>
        <dbReference type="ARBA" id="ARBA00023136"/>
    </source>
</evidence>
<feature type="region of interest" description="Disordered" evidence="11">
    <location>
        <begin position="847"/>
        <end position="870"/>
    </location>
</feature>
<dbReference type="RefSeq" id="XP_031569358.1">
    <property type="nucleotide sequence ID" value="XM_031713498.1"/>
</dbReference>
<keyword evidence="7 12" id="KW-0472">Membrane</keyword>
<keyword evidence="3 12" id="KW-0812">Transmembrane</keyword>
<dbReference type="PRINTS" id="PR00592">
    <property type="entry name" value="CASENSINGR"/>
</dbReference>
<evidence type="ECO:0000313" key="14">
    <source>
        <dbReference type="Proteomes" id="UP000515163"/>
    </source>
</evidence>
<evidence type="ECO:0000256" key="5">
    <source>
        <dbReference type="ARBA" id="ARBA00022989"/>
    </source>
</evidence>
<dbReference type="InterPro" id="IPR000337">
    <property type="entry name" value="GPCR_3"/>
</dbReference>
<keyword evidence="5 12" id="KW-1133">Transmembrane helix</keyword>
<evidence type="ECO:0000256" key="4">
    <source>
        <dbReference type="ARBA" id="ARBA00022729"/>
    </source>
</evidence>
<evidence type="ECO:0000256" key="3">
    <source>
        <dbReference type="ARBA" id="ARBA00022692"/>
    </source>
</evidence>
<dbReference type="PRINTS" id="PR00248">
    <property type="entry name" value="GPCRMGR"/>
</dbReference>
<dbReference type="InterPro" id="IPR017978">
    <property type="entry name" value="GPCR_3_C"/>
</dbReference>
<dbReference type="InterPro" id="IPR011500">
    <property type="entry name" value="GPCR_3_9-Cys_dom"/>
</dbReference>
<dbReference type="InterPro" id="IPR050726">
    <property type="entry name" value="mGluR"/>
</dbReference>
<name>A0A6P8ISZ9_ACTTE</name>
<feature type="transmembrane region" description="Helical" evidence="12">
    <location>
        <begin position="636"/>
        <end position="658"/>
    </location>
</feature>
<keyword evidence="10" id="KW-0807">Transducer</keyword>
<keyword evidence="6" id="KW-0297">G-protein coupled receptor</keyword>
<evidence type="ECO:0000256" key="9">
    <source>
        <dbReference type="ARBA" id="ARBA00023180"/>
    </source>
</evidence>
<dbReference type="Pfam" id="PF07562">
    <property type="entry name" value="NCD3G"/>
    <property type="match status" value="1"/>
</dbReference>
<feature type="compositionally biased region" description="Polar residues" evidence="11">
    <location>
        <begin position="852"/>
        <end position="870"/>
    </location>
</feature>
<evidence type="ECO:0000256" key="2">
    <source>
        <dbReference type="ARBA" id="ARBA00022475"/>
    </source>
</evidence>
<evidence type="ECO:0000256" key="12">
    <source>
        <dbReference type="SAM" id="Phobius"/>
    </source>
</evidence>
<keyword evidence="9" id="KW-0325">Glycoprotein</keyword>
<dbReference type="InterPro" id="IPR001828">
    <property type="entry name" value="ANF_lig-bd_rcpt"/>
</dbReference>
<evidence type="ECO:0000256" key="10">
    <source>
        <dbReference type="ARBA" id="ARBA00023224"/>
    </source>
</evidence>
<proteinExistence type="predicted"/>
<dbReference type="InParanoid" id="A0A6P8ISZ9"/>
<dbReference type="AlphaFoldDB" id="A0A6P8ISZ9"/>
<keyword evidence="14" id="KW-1185">Reference proteome</keyword>
<dbReference type="GeneID" id="116303889"/>
<keyword evidence="8" id="KW-0675">Receptor</keyword>
<feature type="transmembrane region" description="Helical" evidence="12">
    <location>
        <begin position="788"/>
        <end position="811"/>
    </location>
</feature>
<dbReference type="KEGG" id="aten:116303889"/>
<evidence type="ECO:0000256" key="6">
    <source>
        <dbReference type="ARBA" id="ARBA00023040"/>
    </source>
</evidence>
<evidence type="ECO:0000313" key="15">
    <source>
        <dbReference type="RefSeq" id="XP_031569358.1"/>
    </source>
</evidence>
<accession>A0A6P8ISZ9</accession>
<feature type="transmembrane region" description="Helical" evidence="12">
    <location>
        <begin position="603"/>
        <end position="624"/>
    </location>
</feature>
<dbReference type="Proteomes" id="UP000515163">
    <property type="component" value="Unplaced"/>
</dbReference>
<dbReference type="FunFam" id="3.40.50.2300:FF:000016">
    <property type="entry name" value="Taste 1 receptor member 2"/>
    <property type="match status" value="1"/>
</dbReference>
<dbReference type="PROSITE" id="PS50259">
    <property type="entry name" value="G_PROTEIN_RECEP_F3_4"/>
    <property type="match status" value="1"/>
</dbReference>
<dbReference type="InterPro" id="IPR000068">
    <property type="entry name" value="GPCR_3_Ca_sens_rcpt-rel"/>
</dbReference>
<dbReference type="Gene3D" id="3.40.50.2300">
    <property type="match status" value="2"/>
</dbReference>
<dbReference type="SUPFAM" id="SSF53822">
    <property type="entry name" value="Periplasmic binding protein-like I"/>
    <property type="match status" value="1"/>
</dbReference>
<evidence type="ECO:0000256" key="1">
    <source>
        <dbReference type="ARBA" id="ARBA00004651"/>
    </source>
</evidence>
<feature type="transmembrane region" description="Helical" evidence="12">
    <location>
        <begin position="732"/>
        <end position="751"/>
    </location>
</feature>
<dbReference type="FunFam" id="2.10.50.30:FF:000005">
    <property type="entry name" value="Metabotropic glutamate receptor"/>
    <property type="match status" value="1"/>
</dbReference>
<feature type="transmembrane region" description="Helical" evidence="12">
    <location>
        <begin position="763"/>
        <end position="782"/>
    </location>
</feature>
<feature type="transmembrane region" description="Helical" evidence="12">
    <location>
        <begin position="569"/>
        <end position="591"/>
    </location>
</feature>
<feature type="domain" description="G-protein coupled receptors family 3 profile" evidence="13">
    <location>
        <begin position="566"/>
        <end position="833"/>
    </location>
</feature>
<keyword evidence="4" id="KW-0732">Signal</keyword>
<gene>
    <name evidence="15" type="primary">LOC116303889</name>
</gene>
<dbReference type="InterPro" id="IPR038550">
    <property type="entry name" value="GPCR_3_9-Cys_sf"/>
</dbReference>
<reference evidence="15" key="1">
    <citation type="submission" date="2025-08" db="UniProtKB">
        <authorList>
            <consortium name="RefSeq"/>
        </authorList>
    </citation>
    <scope>IDENTIFICATION</scope>
    <source>
        <tissue evidence="15">Tentacle</tissue>
    </source>
</reference>
<protein>
    <submittedName>
        <fullName evidence="15">Extracellular calcium-sensing receptor-like</fullName>
    </submittedName>
</protein>
<dbReference type="GO" id="GO:0004930">
    <property type="term" value="F:G protein-coupled receptor activity"/>
    <property type="evidence" value="ECO:0007669"/>
    <property type="project" value="UniProtKB-KW"/>
</dbReference>
<comment type="subcellular location">
    <subcellularLocation>
        <location evidence="1">Cell membrane</location>
        <topology evidence="1">Multi-pass membrane protein</topology>
    </subcellularLocation>
</comment>
<evidence type="ECO:0000256" key="11">
    <source>
        <dbReference type="SAM" id="MobiDB-lite"/>
    </source>
</evidence>
<dbReference type="CDD" id="cd13953">
    <property type="entry name" value="7tm_classC_mGluR-like"/>
    <property type="match status" value="1"/>
</dbReference>
<dbReference type="Pfam" id="PF00003">
    <property type="entry name" value="7tm_3"/>
    <property type="match status" value="1"/>
</dbReference>
<dbReference type="OrthoDB" id="5984008at2759"/>
<feature type="transmembrane region" description="Helical" evidence="12">
    <location>
        <begin position="679"/>
        <end position="699"/>
    </location>
</feature>
<keyword evidence="2" id="KW-1003">Cell membrane</keyword>
<evidence type="ECO:0000259" key="13">
    <source>
        <dbReference type="PROSITE" id="PS50259"/>
    </source>
</evidence>
<sequence>MAVVIRILGGLNLLLVVSLCLYGDAIGFPSLVNRKFVKNGTISIGGIFPIHVGASFRPNYMTMSQAMVYAVEKINNDSSILPNISLGFEVYDSYLSKRLAMEIALEMVNRQKMSSLYEGNSDQERCISHSHGLGRIPAMIGTGTSSSSILVSNLLQVEGLPIISYAATSDELSKSNVYSTFFRTVPPDRFQSQAMADIACRFNWTYVAAIAVDNAYGRSGIDYFRKKSQEKGTCLAMEGYFPEPTHNLNATKEKIQKIIKELKTLENVDVVVLYCTSRGAKLVMEEVMRQKVSHKTWIASEGWGNSRKMLDENLMPVIKGLVGVVLRNSVVDEFVEYLVNLPSTYRPVDWWTKFWDEQFGTVNPKITREIYINKMHTSMSANVINAVFAIAHALDAMQRCKEPFGLLDGGKCPSITNPKDLLRYLHNVNFTSPVSRVHFDANGDPDGSYSIVNLQEKNGSWEFTQIGSWVAARNVPLDLDDAMIMWDGDSKGDVPRSICKETCSPGYRQTAEISCCWECINCGYDEISTTYGAKNCTKCPPETIPNPGHTKCLDVPIVHITYDSSVGKAFLVIGLLGFLASVCVALLYIKYNSTPVVKASNRDLSYMLLFCISMCYLAPFVYLAEPSNLVCVLSQVWFYLFYTTCIVILGAKTNKIVLLFQERMPRSKFSSGFGKFRHVFFVVCTALAEIIIIVVWVSVDRPSPYLDKSNDRMYIQTCKPSVTSAGKACSNILMVILILASFTCSYFAYKARKLPDNFNEGKFIAFSMYILVISWLAFYPVYLNIHDIYSVVVLSATTIVAATGLLFCMFWPKIYIIIWRPHKNTKQYMKEQLTRHAFRLDTAETAARHQKNMSTSSTNEAISVPTDTQI</sequence>
<dbReference type="InterPro" id="IPR028082">
    <property type="entry name" value="Peripla_BP_I"/>
</dbReference>
<organism evidence="14 15">
    <name type="scientific">Actinia tenebrosa</name>
    <name type="common">Australian red waratah sea anemone</name>
    <dbReference type="NCBI Taxonomy" id="6105"/>
    <lineage>
        <taxon>Eukaryota</taxon>
        <taxon>Metazoa</taxon>
        <taxon>Cnidaria</taxon>
        <taxon>Anthozoa</taxon>
        <taxon>Hexacorallia</taxon>
        <taxon>Actiniaria</taxon>
        <taxon>Actiniidae</taxon>
        <taxon>Actinia</taxon>
    </lineage>
</organism>
<evidence type="ECO:0000256" key="8">
    <source>
        <dbReference type="ARBA" id="ARBA00023170"/>
    </source>
</evidence>
<dbReference type="GO" id="GO:0005886">
    <property type="term" value="C:plasma membrane"/>
    <property type="evidence" value="ECO:0007669"/>
    <property type="project" value="UniProtKB-SubCell"/>
</dbReference>
<dbReference type="Gene3D" id="2.10.50.30">
    <property type="entry name" value="GPCR, family 3, nine cysteines domain"/>
    <property type="match status" value="1"/>
</dbReference>